<proteinExistence type="inferred from homology"/>
<accession>A0A4R1BR31</accession>
<protein>
    <submittedName>
        <fullName evidence="6">Metallophosphoesterase</fullName>
    </submittedName>
</protein>
<keyword evidence="1" id="KW-0479">Metal-binding</keyword>
<dbReference type="InterPro" id="IPR004843">
    <property type="entry name" value="Calcineurin-like_PHP"/>
</dbReference>
<dbReference type="PANTHER" id="PTHR42988">
    <property type="entry name" value="PHOSPHOHYDROLASE"/>
    <property type="match status" value="1"/>
</dbReference>
<dbReference type="GO" id="GO:0016787">
    <property type="term" value="F:hydrolase activity"/>
    <property type="evidence" value="ECO:0007669"/>
    <property type="project" value="UniProtKB-KW"/>
</dbReference>
<evidence type="ECO:0000256" key="1">
    <source>
        <dbReference type="ARBA" id="ARBA00022723"/>
    </source>
</evidence>
<organism evidence="6 7">
    <name type="scientific">Rubrobacter taiwanensis</name>
    <dbReference type="NCBI Taxonomy" id="185139"/>
    <lineage>
        <taxon>Bacteria</taxon>
        <taxon>Bacillati</taxon>
        <taxon>Actinomycetota</taxon>
        <taxon>Rubrobacteria</taxon>
        <taxon>Rubrobacterales</taxon>
        <taxon>Rubrobacteraceae</taxon>
        <taxon>Rubrobacter</taxon>
    </lineage>
</organism>
<dbReference type="GO" id="GO:0046872">
    <property type="term" value="F:metal ion binding"/>
    <property type="evidence" value="ECO:0007669"/>
    <property type="project" value="UniProtKB-KW"/>
</dbReference>
<evidence type="ECO:0000313" key="7">
    <source>
        <dbReference type="Proteomes" id="UP000295244"/>
    </source>
</evidence>
<comment type="caution">
    <text evidence="6">The sequence shown here is derived from an EMBL/GenBank/DDBJ whole genome shotgun (WGS) entry which is preliminary data.</text>
</comment>
<gene>
    <name evidence="6" type="ORF">E0L93_03640</name>
</gene>
<feature type="domain" description="Calcineurin-like phosphoesterase" evidence="5">
    <location>
        <begin position="4"/>
        <end position="213"/>
    </location>
</feature>
<sequence length="286" mass="32040">MVTRIMHISDLHFGRPLAMSRLNALGESIRELRPAAVAVSGDLTQRCTEHEFERAAGFLASIRKVAPVIVVPGNHDVRWMWAIAHSLGLFRRRRPGFKYRRYRRHISRELNPSLELSKAVIAGINTAHGISRGSLTRRIRDLGVIGHVPRRGLEKAREAFRRADPGAARIIMIHHNPIRGEISGRHGLANTEEALAAFADMGVELVLCGHDHQEAIHHVETTERGLVISTAGTISNRLRAGRRSSFNVVEITDGEMEISTHTWERMKGFRPSMVHTFRRSAVPHSA</sequence>
<evidence type="ECO:0000256" key="4">
    <source>
        <dbReference type="ARBA" id="ARBA00025742"/>
    </source>
</evidence>
<dbReference type="Gene3D" id="3.60.21.10">
    <property type="match status" value="1"/>
</dbReference>
<dbReference type="Pfam" id="PF00149">
    <property type="entry name" value="Metallophos"/>
    <property type="match status" value="1"/>
</dbReference>
<dbReference type="Proteomes" id="UP000295244">
    <property type="component" value="Unassembled WGS sequence"/>
</dbReference>
<keyword evidence="3" id="KW-0408">Iron</keyword>
<dbReference type="EMBL" id="SKBU01000006">
    <property type="protein sequence ID" value="TCJ20048.1"/>
    <property type="molecule type" value="Genomic_DNA"/>
</dbReference>
<dbReference type="RefSeq" id="WP_132688594.1">
    <property type="nucleotide sequence ID" value="NZ_SKBU01000006.1"/>
</dbReference>
<reference evidence="6 7" key="1">
    <citation type="submission" date="2019-03" db="EMBL/GenBank/DDBJ databases">
        <title>Whole genome sequence of a novel Rubrobacter taiwanensis strain, isolated from Yellowstone National Park.</title>
        <authorList>
            <person name="Freed S."/>
            <person name="Ramaley R.F."/>
            <person name="Kyndt J.A."/>
        </authorList>
    </citation>
    <scope>NUCLEOTIDE SEQUENCE [LARGE SCALE GENOMIC DNA]</scope>
    <source>
        <strain evidence="6 7">Yellowstone</strain>
    </source>
</reference>
<keyword evidence="2" id="KW-0378">Hydrolase</keyword>
<dbReference type="OrthoDB" id="5241795at2"/>
<dbReference type="InterPro" id="IPR029052">
    <property type="entry name" value="Metallo-depent_PP-like"/>
</dbReference>
<evidence type="ECO:0000313" key="6">
    <source>
        <dbReference type="EMBL" id="TCJ20048.1"/>
    </source>
</evidence>
<name>A0A4R1BR31_9ACTN</name>
<dbReference type="PANTHER" id="PTHR42988:SF2">
    <property type="entry name" value="CYCLIC NUCLEOTIDE PHOSPHODIESTERASE CBUA0032-RELATED"/>
    <property type="match status" value="1"/>
</dbReference>
<dbReference type="AlphaFoldDB" id="A0A4R1BR31"/>
<dbReference type="SUPFAM" id="SSF56300">
    <property type="entry name" value="Metallo-dependent phosphatases"/>
    <property type="match status" value="1"/>
</dbReference>
<keyword evidence="7" id="KW-1185">Reference proteome</keyword>
<evidence type="ECO:0000256" key="2">
    <source>
        <dbReference type="ARBA" id="ARBA00022801"/>
    </source>
</evidence>
<evidence type="ECO:0000256" key="3">
    <source>
        <dbReference type="ARBA" id="ARBA00023004"/>
    </source>
</evidence>
<dbReference type="InterPro" id="IPR050884">
    <property type="entry name" value="CNP_phosphodiesterase-III"/>
</dbReference>
<evidence type="ECO:0000259" key="5">
    <source>
        <dbReference type="Pfam" id="PF00149"/>
    </source>
</evidence>
<comment type="similarity">
    <text evidence="4">Belongs to the cyclic nucleotide phosphodiesterase class-III family.</text>
</comment>